<sequence length="214" mass="24263">MHDPNQAFKNLALFDFDGTLCSKDSFTGFIFYSLSKRHIVRQGLKILPWIQGYYLNVYPAHAMRPKLYSAMFKNTDAADIHELANAYAQELMQYLNPDLLQQMQQHQQLGHQVALVSASVDLYLKPVCSLLGIDLICSEVEIKNSKMTGSYITADCSGEQKRSRILEKYNLHDFDSVYAYGNSHEDLAMLDLADHRYMVGEDKNLPALAQSLSA</sequence>
<dbReference type="GO" id="GO:0006564">
    <property type="term" value="P:L-serine biosynthetic process"/>
    <property type="evidence" value="ECO:0007669"/>
    <property type="project" value="TreeGrafter"/>
</dbReference>
<dbReference type="SUPFAM" id="SSF56784">
    <property type="entry name" value="HAD-like"/>
    <property type="match status" value="1"/>
</dbReference>
<dbReference type="GO" id="GO:0000287">
    <property type="term" value="F:magnesium ion binding"/>
    <property type="evidence" value="ECO:0007669"/>
    <property type="project" value="TreeGrafter"/>
</dbReference>
<dbReference type="Proteomes" id="UP000282388">
    <property type="component" value="Unassembled WGS sequence"/>
</dbReference>
<dbReference type="GO" id="GO:0005737">
    <property type="term" value="C:cytoplasm"/>
    <property type="evidence" value="ECO:0007669"/>
    <property type="project" value="TreeGrafter"/>
</dbReference>
<dbReference type="InterPro" id="IPR023214">
    <property type="entry name" value="HAD_sf"/>
</dbReference>
<dbReference type="RefSeq" id="WP_120402637.1">
    <property type="nucleotide sequence ID" value="NZ_RAXV01000018.1"/>
</dbReference>
<dbReference type="InterPro" id="IPR036412">
    <property type="entry name" value="HAD-like_sf"/>
</dbReference>
<name>A0A3A8EA75_9GAMM</name>
<dbReference type="NCBIfam" id="TIGR01490">
    <property type="entry name" value="HAD-SF-IB-hyp1"/>
    <property type="match status" value="1"/>
</dbReference>
<reference evidence="1 2" key="1">
    <citation type="submission" date="2018-09" db="EMBL/GenBank/DDBJ databases">
        <title>The draft genome of Acinetobacter spp. strains.</title>
        <authorList>
            <person name="Qin J."/>
            <person name="Feng Y."/>
            <person name="Zong Z."/>
        </authorList>
    </citation>
    <scope>NUCLEOTIDE SEQUENCE [LARGE SCALE GENOMIC DNA]</scope>
    <source>
        <strain evidence="1 2">WCHAc060012</strain>
    </source>
</reference>
<keyword evidence="2" id="KW-1185">Reference proteome</keyword>
<evidence type="ECO:0000313" key="1">
    <source>
        <dbReference type="EMBL" id="RKG31099.1"/>
    </source>
</evidence>
<dbReference type="PANTHER" id="PTHR43344">
    <property type="entry name" value="PHOSPHOSERINE PHOSPHATASE"/>
    <property type="match status" value="1"/>
</dbReference>
<dbReference type="NCBIfam" id="TIGR01488">
    <property type="entry name" value="HAD-SF-IB"/>
    <property type="match status" value="1"/>
</dbReference>
<dbReference type="PANTHER" id="PTHR43344:SF14">
    <property type="entry name" value="HAD-IB FAMILY HYDROLASE"/>
    <property type="match status" value="1"/>
</dbReference>
<gene>
    <name evidence="1" type="ORF">D7V32_09450</name>
</gene>
<organism evidence="1 2">
    <name type="scientific">Acinetobacter tianfuensis</name>
    <dbReference type="NCBI Taxonomy" id="2419603"/>
    <lineage>
        <taxon>Bacteria</taxon>
        <taxon>Pseudomonadati</taxon>
        <taxon>Pseudomonadota</taxon>
        <taxon>Gammaproteobacteria</taxon>
        <taxon>Moraxellales</taxon>
        <taxon>Moraxellaceae</taxon>
        <taxon>Acinetobacter</taxon>
    </lineage>
</organism>
<dbReference type="InterPro" id="IPR006385">
    <property type="entry name" value="HAD_hydro_SerB1"/>
</dbReference>
<dbReference type="InterPro" id="IPR050582">
    <property type="entry name" value="HAD-like_SerB"/>
</dbReference>
<dbReference type="AlphaFoldDB" id="A0A3A8EA75"/>
<accession>A0A3A8EA75</accession>
<proteinExistence type="predicted"/>
<protein>
    <submittedName>
        <fullName evidence="1">Haloacid dehalogenase-like hydrolase</fullName>
    </submittedName>
</protein>
<dbReference type="EMBL" id="RAXV01000018">
    <property type="protein sequence ID" value="RKG31099.1"/>
    <property type="molecule type" value="Genomic_DNA"/>
</dbReference>
<keyword evidence="1" id="KW-0378">Hydrolase</keyword>
<dbReference type="Gene3D" id="1.20.1440.100">
    <property type="entry name" value="SG protein - dephosphorylation function"/>
    <property type="match status" value="1"/>
</dbReference>
<dbReference type="Pfam" id="PF12710">
    <property type="entry name" value="HAD"/>
    <property type="match status" value="1"/>
</dbReference>
<comment type="caution">
    <text evidence="1">The sequence shown here is derived from an EMBL/GenBank/DDBJ whole genome shotgun (WGS) entry which is preliminary data.</text>
</comment>
<dbReference type="Gene3D" id="3.40.50.1000">
    <property type="entry name" value="HAD superfamily/HAD-like"/>
    <property type="match status" value="1"/>
</dbReference>
<dbReference type="OrthoDB" id="9784466at2"/>
<dbReference type="GO" id="GO:0036424">
    <property type="term" value="F:L-phosphoserine phosphatase activity"/>
    <property type="evidence" value="ECO:0007669"/>
    <property type="project" value="TreeGrafter"/>
</dbReference>
<evidence type="ECO:0000313" key="2">
    <source>
        <dbReference type="Proteomes" id="UP000282388"/>
    </source>
</evidence>